<feature type="compositionally biased region" description="Low complexity" evidence="1">
    <location>
        <begin position="182"/>
        <end position="193"/>
    </location>
</feature>
<gene>
    <name evidence="2" type="ORF">Z520_01730</name>
</gene>
<reference evidence="2 3" key="1">
    <citation type="submission" date="2015-01" db="EMBL/GenBank/DDBJ databases">
        <title>The Genome Sequence of Fonsecaea multimorphosa CBS 102226.</title>
        <authorList>
            <consortium name="The Broad Institute Genomics Platform"/>
            <person name="Cuomo C."/>
            <person name="de Hoog S."/>
            <person name="Gorbushina A."/>
            <person name="Stielow B."/>
            <person name="Teixiera M."/>
            <person name="Abouelleil A."/>
            <person name="Chapman S.B."/>
            <person name="Priest M."/>
            <person name="Young S.K."/>
            <person name="Wortman J."/>
            <person name="Nusbaum C."/>
            <person name="Birren B."/>
        </authorList>
    </citation>
    <scope>NUCLEOTIDE SEQUENCE [LARGE SCALE GENOMIC DNA]</scope>
    <source>
        <strain evidence="2 3">CBS 102226</strain>
    </source>
</reference>
<dbReference type="GeneID" id="27707476"/>
<accession>A0A0D2KB62</accession>
<sequence>MSSSFLPDLSNDSKTIGHALPPAFFLPRALPLHSSTIFRKQTAVQHLSETMEELYRSALARLQLELELPDNIAKRLDAKIKQVIVPPFVPDAGTSVLNYGLDFEAVACSVSGCPEFRPYFERTRSRNWESSFNNAIYYWAHAVCGVSEIYKKQRPVTRRSLDTQQSPKTPERLPESMVAGEPSTTPTFSASSTAAVSPGLPNDIFVAPQGSSSQAAGDRWMRLWPGKYDHCIEIRALSGTQEEVLSGRMEELFHVRCPMKTRGYDYVLPHCRRFLEKHRKAPPDAEVKLFYYIKWPNLASPTRVLIEDNKSCERAYDFWSTLEDSKIPFMLFLDDLKYSHSVSTLPPTPQISPRQGLENSQDVSRGMFHLYGGH</sequence>
<evidence type="ECO:0000313" key="3">
    <source>
        <dbReference type="Proteomes" id="UP000053411"/>
    </source>
</evidence>
<proteinExistence type="predicted"/>
<dbReference type="OrthoDB" id="4142286at2759"/>
<dbReference type="VEuPathDB" id="FungiDB:Z520_01730"/>
<feature type="region of interest" description="Disordered" evidence="1">
    <location>
        <begin position="155"/>
        <end position="193"/>
    </location>
</feature>
<dbReference type="EMBL" id="KN848063">
    <property type="protein sequence ID" value="KIY03263.1"/>
    <property type="molecule type" value="Genomic_DNA"/>
</dbReference>
<organism evidence="2 3">
    <name type="scientific">Fonsecaea multimorphosa CBS 102226</name>
    <dbReference type="NCBI Taxonomy" id="1442371"/>
    <lineage>
        <taxon>Eukaryota</taxon>
        <taxon>Fungi</taxon>
        <taxon>Dikarya</taxon>
        <taxon>Ascomycota</taxon>
        <taxon>Pezizomycotina</taxon>
        <taxon>Eurotiomycetes</taxon>
        <taxon>Chaetothyriomycetidae</taxon>
        <taxon>Chaetothyriales</taxon>
        <taxon>Herpotrichiellaceae</taxon>
        <taxon>Fonsecaea</taxon>
    </lineage>
</organism>
<evidence type="ECO:0000256" key="1">
    <source>
        <dbReference type="SAM" id="MobiDB-lite"/>
    </source>
</evidence>
<protein>
    <submittedName>
        <fullName evidence="2">Uncharacterized protein</fullName>
    </submittedName>
</protein>
<keyword evidence="3" id="KW-1185">Reference proteome</keyword>
<dbReference type="RefSeq" id="XP_016637385.1">
    <property type="nucleotide sequence ID" value="XM_016772246.1"/>
</dbReference>
<dbReference type="AlphaFoldDB" id="A0A0D2KB62"/>
<dbReference type="Proteomes" id="UP000053411">
    <property type="component" value="Unassembled WGS sequence"/>
</dbReference>
<name>A0A0D2KB62_9EURO</name>
<evidence type="ECO:0000313" key="2">
    <source>
        <dbReference type="EMBL" id="KIY03263.1"/>
    </source>
</evidence>